<name>A0A8S5MIM4_9CAUD</name>
<accession>A0A8S5MIM4</accession>
<proteinExistence type="predicted"/>
<dbReference type="EMBL" id="BK014911">
    <property type="protein sequence ID" value="DAD82040.1"/>
    <property type="molecule type" value="Genomic_DNA"/>
</dbReference>
<feature type="compositionally biased region" description="Polar residues" evidence="1">
    <location>
        <begin position="1"/>
        <end position="20"/>
    </location>
</feature>
<evidence type="ECO:0000313" key="2">
    <source>
        <dbReference type="EMBL" id="DAD82040.1"/>
    </source>
</evidence>
<evidence type="ECO:0000256" key="1">
    <source>
        <dbReference type="SAM" id="MobiDB-lite"/>
    </source>
</evidence>
<reference evidence="2" key="1">
    <citation type="journal article" date="2021" name="Proc. Natl. Acad. Sci. U.S.A.">
        <title>A Catalog of Tens of Thousands of Viruses from Human Metagenomes Reveals Hidden Associations with Chronic Diseases.</title>
        <authorList>
            <person name="Tisza M.J."/>
            <person name="Buck C.B."/>
        </authorList>
    </citation>
    <scope>NUCLEOTIDE SEQUENCE</scope>
    <source>
        <strain evidence="2">CtkL634</strain>
    </source>
</reference>
<organism evidence="2">
    <name type="scientific">Siphoviridae sp. ctkL634</name>
    <dbReference type="NCBI Taxonomy" id="2826442"/>
    <lineage>
        <taxon>Viruses</taxon>
        <taxon>Duplodnaviria</taxon>
        <taxon>Heunggongvirae</taxon>
        <taxon>Uroviricota</taxon>
        <taxon>Caudoviricetes</taxon>
    </lineage>
</organism>
<feature type="region of interest" description="Disordered" evidence="1">
    <location>
        <begin position="1"/>
        <end position="21"/>
    </location>
</feature>
<sequence>MAICSPTSVDPSTGSRSNAPRSDITISLYMPLSFPITLSAWCPESSGHRKRFVPP</sequence>
<protein>
    <submittedName>
        <fullName evidence="2">Uncharacterized protein</fullName>
    </submittedName>
</protein>